<keyword evidence="4" id="KW-0238">DNA-binding</keyword>
<dbReference type="EMBL" id="MAVT02000259">
    <property type="protein sequence ID" value="POS77567.1"/>
    <property type="molecule type" value="Genomic_DNA"/>
</dbReference>
<keyword evidence="9" id="KW-1185">Reference proteome</keyword>
<evidence type="ECO:0000313" key="9">
    <source>
        <dbReference type="Proteomes" id="UP000094444"/>
    </source>
</evidence>
<evidence type="ECO:0000256" key="2">
    <source>
        <dbReference type="ARBA" id="ARBA00010840"/>
    </source>
</evidence>
<dbReference type="AlphaFoldDB" id="A0A2P5I4V7"/>
<comment type="similarity">
    <text evidence="2">Belongs to the ORC6 family.</text>
</comment>
<accession>A0A2P5I4V7</accession>
<sequence>MSRQVESALLSLLPTQNSNLPPPLVDLAASLLAQSRLRASTLKAEEEVARLLKISLNLPPIEPRPPIPPRIYKRLYTHLDKILPSSSIHGRSRANGLGTPRPKALSSPASRPVPSRGTPGKDLSLAAFRAPEKAGSTIKSSSTSTARNLGLSLPPWLRPTVHHLCRALHESGGPDLAPTVIFGLESIIAPHRRRTDDEWVNQHLTALLAAIYWYVSESAQLAPGEDMTADASRSSLNARRKPILGALKSAREVVKPPVTRGNKTAAATEEETAVFWDGWVEGLKAADISEAVEEVAVRRWLDSDWFRSIHLLRDAGQVDPSAHPDELISTAAALQIRKADTMLQDRFDFLSERRRVDYKHWKAGILRGLELAERAQARNATAGGL</sequence>
<feature type="domain" description="ORC6 first cyclin-like" evidence="7">
    <location>
        <begin position="10"/>
        <end position="84"/>
    </location>
</feature>
<evidence type="ECO:0000259" key="7">
    <source>
        <dbReference type="Pfam" id="PF05460"/>
    </source>
</evidence>
<comment type="caution">
    <text evidence="8">The sequence shown here is derived from an EMBL/GenBank/DDBJ whole genome shotgun (WGS) entry which is preliminary data.</text>
</comment>
<evidence type="ECO:0000256" key="1">
    <source>
        <dbReference type="ARBA" id="ARBA00004123"/>
    </source>
</evidence>
<dbReference type="Proteomes" id="UP000094444">
    <property type="component" value="Unassembled WGS sequence"/>
</dbReference>
<keyword evidence="5" id="KW-0539">Nucleus</keyword>
<organism evidence="8 9">
    <name type="scientific">Diaporthe helianthi</name>
    <dbReference type="NCBI Taxonomy" id="158607"/>
    <lineage>
        <taxon>Eukaryota</taxon>
        <taxon>Fungi</taxon>
        <taxon>Dikarya</taxon>
        <taxon>Ascomycota</taxon>
        <taxon>Pezizomycotina</taxon>
        <taxon>Sordariomycetes</taxon>
        <taxon>Sordariomycetidae</taxon>
        <taxon>Diaporthales</taxon>
        <taxon>Diaporthaceae</taxon>
        <taxon>Diaporthe</taxon>
    </lineage>
</organism>
<reference evidence="8" key="1">
    <citation type="submission" date="2017-09" db="EMBL/GenBank/DDBJ databases">
        <title>Polyketide synthases of a Diaporthe helianthi virulent isolate.</title>
        <authorList>
            <person name="Baroncelli R."/>
        </authorList>
    </citation>
    <scope>NUCLEOTIDE SEQUENCE [LARGE SCALE GENOMIC DNA]</scope>
    <source>
        <strain evidence="8">7/96</strain>
    </source>
</reference>
<name>A0A2P5I4V7_DIAHE</name>
<dbReference type="InParanoid" id="A0A2P5I4V7"/>
<dbReference type="OrthoDB" id="5367324at2759"/>
<evidence type="ECO:0000256" key="4">
    <source>
        <dbReference type="ARBA" id="ARBA00023125"/>
    </source>
</evidence>
<feature type="region of interest" description="Disordered" evidence="6">
    <location>
        <begin position="86"/>
        <end position="123"/>
    </location>
</feature>
<keyword evidence="3" id="KW-0235">DNA replication</keyword>
<proteinExistence type="inferred from homology"/>
<gene>
    <name evidence="8" type="ORF">DHEL01_v204038</name>
</gene>
<dbReference type="GO" id="GO:0005664">
    <property type="term" value="C:nuclear origin of replication recognition complex"/>
    <property type="evidence" value="ECO:0007669"/>
    <property type="project" value="InterPro"/>
</dbReference>
<evidence type="ECO:0000313" key="8">
    <source>
        <dbReference type="EMBL" id="POS77567.1"/>
    </source>
</evidence>
<evidence type="ECO:0000256" key="6">
    <source>
        <dbReference type="SAM" id="MobiDB-lite"/>
    </source>
</evidence>
<comment type="subcellular location">
    <subcellularLocation>
        <location evidence="1">Nucleus</location>
    </subcellularLocation>
</comment>
<dbReference type="InterPro" id="IPR008721">
    <property type="entry name" value="ORC6_cyclin_first"/>
</dbReference>
<dbReference type="GO" id="GO:0003677">
    <property type="term" value="F:DNA binding"/>
    <property type="evidence" value="ECO:0007669"/>
    <property type="project" value="UniProtKB-KW"/>
</dbReference>
<dbReference type="Pfam" id="PF05460">
    <property type="entry name" value="ORC6"/>
    <property type="match status" value="1"/>
</dbReference>
<dbReference type="GO" id="GO:0006260">
    <property type="term" value="P:DNA replication"/>
    <property type="evidence" value="ECO:0007669"/>
    <property type="project" value="UniProtKB-KW"/>
</dbReference>
<dbReference type="STRING" id="158607.A0A2P5I4V7"/>
<protein>
    <recommendedName>
        <fullName evidence="7">ORC6 first cyclin-like domain-containing protein</fullName>
    </recommendedName>
</protein>
<evidence type="ECO:0000256" key="3">
    <source>
        <dbReference type="ARBA" id="ARBA00022705"/>
    </source>
</evidence>
<evidence type="ECO:0000256" key="5">
    <source>
        <dbReference type="ARBA" id="ARBA00023242"/>
    </source>
</evidence>